<reference evidence="1 2" key="1">
    <citation type="submission" date="2019-03" db="EMBL/GenBank/DDBJ databases">
        <title>First draft genome of Liparis tanakae, snailfish: a comprehensive survey of snailfish specific genes.</title>
        <authorList>
            <person name="Kim W."/>
            <person name="Song I."/>
            <person name="Jeong J.-H."/>
            <person name="Kim D."/>
            <person name="Kim S."/>
            <person name="Ryu S."/>
            <person name="Song J.Y."/>
            <person name="Lee S.K."/>
        </authorList>
    </citation>
    <scope>NUCLEOTIDE SEQUENCE [LARGE SCALE GENOMIC DNA]</scope>
    <source>
        <tissue evidence="1">Muscle</tissue>
    </source>
</reference>
<proteinExistence type="predicted"/>
<evidence type="ECO:0000313" key="1">
    <source>
        <dbReference type="EMBL" id="TNN68060.1"/>
    </source>
</evidence>
<name>A0A4Z2HQZ8_9TELE</name>
<evidence type="ECO:0000313" key="2">
    <source>
        <dbReference type="Proteomes" id="UP000314294"/>
    </source>
</evidence>
<dbReference type="Proteomes" id="UP000314294">
    <property type="component" value="Unassembled WGS sequence"/>
</dbReference>
<organism evidence="1 2">
    <name type="scientific">Liparis tanakae</name>
    <name type="common">Tanaka's snailfish</name>
    <dbReference type="NCBI Taxonomy" id="230148"/>
    <lineage>
        <taxon>Eukaryota</taxon>
        <taxon>Metazoa</taxon>
        <taxon>Chordata</taxon>
        <taxon>Craniata</taxon>
        <taxon>Vertebrata</taxon>
        <taxon>Euteleostomi</taxon>
        <taxon>Actinopterygii</taxon>
        <taxon>Neopterygii</taxon>
        <taxon>Teleostei</taxon>
        <taxon>Neoteleostei</taxon>
        <taxon>Acanthomorphata</taxon>
        <taxon>Eupercaria</taxon>
        <taxon>Perciformes</taxon>
        <taxon>Cottioidei</taxon>
        <taxon>Cottales</taxon>
        <taxon>Liparidae</taxon>
        <taxon>Liparis</taxon>
    </lineage>
</organism>
<keyword evidence="2" id="KW-1185">Reference proteome</keyword>
<dbReference type="AlphaFoldDB" id="A0A4Z2HQZ8"/>
<protein>
    <submittedName>
        <fullName evidence="1">Uncharacterized protein</fullName>
    </submittedName>
</protein>
<comment type="caution">
    <text evidence="1">The sequence shown here is derived from an EMBL/GenBank/DDBJ whole genome shotgun (WGS) entry which is preliminary data.</text>
</comment>
<dbReference type="EMBL" id="SRLO01000195">
    <property type="protein sequence ID" value="TNN68060.1"/>
    <property type="molecule type" value="Genomic_DNA"/>
</dbReference>
<gene>
    <name evidence="1" type="ORF">EYF80_021705</name>
</gene>
<accession>A0A4Z2HQZ8</accession>
<sequence length="228" mass="24575">MEADSPPGTMLTLHLQDWTSQSHTALHLRCRLPNLKNNSEGFLRCVCEIEPDGRHLATSVEEERRKPSTFLTAAEFLLQLHALLLQTSQFSAASVFPAVVPALLSSPFRGTFALTRTLEGSAGFRLPTEAAASGSAAWKNLCRAVCVLWAEAVQDWAGFGGATGFRSVFRGADSTEEGRGGAGWVGPAPLKHTAEPAGPFLTADSEEDGLQLFWWALQMKVSGFFPGL</sequence>